<reference evidence="5 6" key="1">
    <citation type="submission" date="2015-12" db="EMBL/GenBank/DDBJ databases">
        <title>Complete genome of Lacimicrobium alkaliphilum KCTC 32984.</title>
        <authorList>
            <person name="Kim S.-G."/>
            <person name="Lee Y.-J."/>
        </authorList>
    </citation>
    <scope>NUCLEOTIDE SEQUENCE [LARGE SCALE GENOMIC DNA]</scope>
    <source>
        <strain evidence="5 6">YelD216</strain>
    </source>
</reference>
<dbReference type="KEGG" id="lal:AT746_19040"/>
<dbReference type="EMBL" id="CP013650">
    <property type="protein sequence ID" value="ALT00564.1"/>
    <property type="molecule type" value="Genomic_DNA"/>
</dbReference>
<dbReference type="GO" id="GO:0016491">
    <property type="term" value="F:oxidoreductase activity"/>
    <property type="evidence" value="ECO:0007669"/>
    <property type="project" value="TreeGrafter"/>
</dbReference>
<dbReference type="GO" id="GO:0050660">
    <property type="term" value="F:flavin adenine dinucleotide binding"/>
    <property type="evidence" value="ECO:0007669"/>
    <property type="project" value="TreeGrafter"/>
</dbReference>
<dbReference type="PANTHER" id="PTHR19384">
    <property type="entry name" value="NITRIC OXIDE SYNTHASE-RELATED"/>
    <property type="match status" value="1"/>
</dbReference>
<keyword evidence="6" id="KW-1185">Reference proteome</keyword>
<dbReference type="SUPFAM" id="SSF52218">
    <property type="entry name" value="Flavoproteins"/>
    <property type="match status" value="1"/>
</dbReference>
<dbReference type="Gene3D" id="3.40.50.360">
    <property type="match status" value="1"/>
</dbReference>
<dbReference type="GO" id="GO:0005829">
    <property type="term" value="C:cytosol"/>
    <property type="evidence" value="ECO:0007669"/>
    <property type="project" value="TreeGrafter"/>
</dbReference>
<name>A0A0U2ZCC6_9ALTE</name>
<proteinExistence type="predicted"/>
<evidence type="ECO:0000256" key="2">
    <source>
        <dbReference type="ARBA" id="ARBA00022630"/>
    </source>
</evidence>
<dbReference type="STRING" id="1526571.AT746_19040"/>
<evidence type="ECO:0000256" key="3">
    <source>
        <dbReference type="ARBA" id="ARBA00022643"/>
    </source>
</evidence>
<comment type="cofactor">
    <cofactor evidence="1">
        <name>FMN</name>
        <dbReference type="ChEBI" id="CHEBI:58210"/>
    </cofactor>
</comment>
<evidence type="ECO:0000313" key="6">
    <source>
        <dbReference type="Proteomes" id="UP000068447"/>
    </source>
</evidence>
<accession>A0A0U2ZCC6</accession>
<keyword evidence="3" id="KW-0288">FMN</keyword>
<keyword evidence="2" id="KW-0285">Flavoprotein</keyword>
<feature type="domain" description="Flavodoxin-like" evidence="4">
    <location>
        <begin position="1"/>
        <end position="131"/>
    </location>
</feature>
<evidence type="ECO:0000313" key="5">
    <source>
        <dbReference type="EMBL" id="ALT00564.1"/>
    </source>
</evidence>
<dbReference type="PANTHER" id="PTHR19384:SF128">
    <property type="entry name" value="NADPH OXIDOREDUCTASE A"/>
    <property type="match status" value="1"/>
</dbReference>
<protein>
    <submittedName>
        <fullName evidence="5">Nitric oxide synthase</fullName>
    </submittedName>
</protein>
<evidence type="ECO:0000256" key="1">
    <source>
        <dbReference type="ARBA" id="ARBA00001917"/>
    </source>
</evidence>
<sequence length="147" mass="16044">MLGATEYVADALAEELTNYDLNSRIHLTPDLSELDPQATWLICTSTHGAGDFPDNIHAFTRQLPQASLNQIRYLLVGLGDSSYDTFCEAGKTMHRLMQAAGASSIVEPCYIDVLEHPIPEDEAVAWLNSHLQSPKFIQSLNLTGAGA</sequence>
<organism evidence="5 6">
    <name type="scientific">Lacimicrobium alkaliphilum</name>
    <dbReference type="NCBI Taxonomy" id="1526571"/>
    <lineage>
        <taxon>Bacteria</taxon>
        <taxon>Pseudomonadati</taxon>
        <taxon>Pseudomonadota</taxon>
        <taxon>Gammaproteobacteria</taxon>
        <taxon>Alteromonadales</taxon>
        <taxon>Alteromonadaceae</taxon>
        <taxon>Lacimicrobium</taxon>
    </lineage>
</organism>
<dbReference type="InterPro" id="IPR029039">
    <property type="entry name" value="Flavoprotein-like_sf"/>
</dbReference>
<dbReference type="Proteomes" id="UP000068447">
    <property type="component" value="Chromosome"/>
</dbReference>
<dbReference type="Pfam" id="PF00258">
    <property type="entry name" value="Flavodoxin_1"/>
    <property type="match status" value="1"/>
</dbReference>
<gene>
    <name evidence="5" type="ORF">AT746_19040</name>
</gene>
<dbReference type="InterPro" id="IPR008254">
    <property type="entry name" value="Flavodoxin/NO_synth"/>
</dbReference>
<dbReference type="GO" id="GO:0010181">
    <property type="term" value="F:FMN binding"/>
    <property type="evidence" value="ECO:0007669"/>
    <property type="project" value="InterPro"/>
</dbReference>
<dbReference type="PROSITE" id="PS50902">
    <property type="entry name" value="FLAVODOXIN_LIKE"/>
    <property type="match status" value="1"/>
</dbReference>
<dbReference type="AlphaFoldDB" id="A0A0U2ZCC6"/>
<evidence type="ECO:0000259" key="4">
    <source>
        <dbReference type="PROSITE" id="PS50902"/>
    </source>
</evidence>